<protein>
    <recommendedName>
        <fullName evidence="5">Signal peptidase I</fullName>
        <ecNumber evidence="5">3.4.21.89</ecNumber>
    </recommendedName>
</protein>
<organism evidence="8 9">
    <name type="scientific">Lachnoanaerobaculum saburreum DSM 3986</name>
    <dbReference type="NCBI Taxonomy" id="887325"/>
    <lineage>
        <taxon>Bacteria</taxon>
        <taxon>Bacillati</taxon>
        <taxon>Bacillota</taxon>
        <taxon>Clostridia</taxon>
        <taxon>Lachnospirales</taxon>
        <taxon>Lachnospiraceae</taxon>
        <taxon>Lachnoanaerobaculum</taxon>
    </lineage>
</organism>
<feature type="transmembrane region" description="Helical" evidence="6">
    <location>
        <begin position="12"/>
        <end position="29"/>
    </location>
</feature>
<feature type="transmembrane region" description="Helical" evidence="6">
    <location>
        <begin position="101"/>
        <end position="118"/>
    </location>
</feature>
<keyword evidence="2 6" id="KW-0812">Transmembrane</keyword>
<dbReference type="GO" id="GO:0016020">
    <property type="term" value="C:membrane"/>
    <property type="evidence" value="ECO:0007669"/>
    <property type="project" value="UniProtKB-SubCell"/>
</dbReference>
<proteinExistence type="predicted"/>
<dbReference type="PANTHER" id="PTHR10806:SF6">
    <property type="entry name" value="SIGNAL PEPTIDASE COMPLEX CATALYTIC SUBUNIT SEC11"/>
    <property type="match status" value="1"/>
</dbReference>
<evidence type="ECO:0000259" key="7">
    <source>
        <dbReference type="Pfam" id="PF10502"/>
    </source>
</evidence>
<dbReference type="PANTHER" id="PTHR10806">
    <property type="entry name" value="SIGNAL PEPTIDASE COMPLEX CATALYTIC SUBUNIT SEC11"/>
    <property type="match status" value="1"/>
</dbReference>
<dbReference type="SUPFAM" id="SSF51306">
    <property type="entry name" value="LexA/Signal peptidase"/>
    <property type="match status" value="1"/>
</dbReference>
<dbReference type="InterPro" id="IPR036286">
    <property type="entry name" value="LexA/Signal_pep-like_sf"/>
</dbReference>
<sequence>MSKSSTEKRYIIYASLLLICVVMPSLPYIKGRLNSVPLLMSAYWCVIIGIIFFILPWLYIPTKGDKYLVGYGFSGGIIFIALQFVTAVMMKKLAASPYDTSLFGIMMNIITIFPQILAREMVRQYSFAGAYKTLRYKRVAIVAITVIFCLIEINFGSLLTTKTVKDLSIYTIQTVAPIITRNILMSVLVFYGGVLPSVVYIGIIQLFEKCFPVLPALSWLIEGSIGIAFPVIYGTFVVDHVFAGSSHEITDRKSDIKYLVSLLLATAFVWFNVGVFPVYPSVILTGSMEPLIMPGDVVLVQKIEKEEQINTLTVGEIISFKRGNITITHRIKKVLKDKAGNISFETKGDNNSAADENKVEPNDVKGIVIKVVPKIGLPALILREQDKIPEGVVDKK</sequence>
<dbReference type="GO" id="GO:0006465">
    <property type="term" value="P:signal peptide processing"/>
    <property type="evidence" value="ECO:0007669"/>
    <property type="project" value="UniProtKB-UniRule"/>
</dbReference>
<dbReference type="Pfam" id="PF10502">
    <property type="entry name" value="Peptidase_S26"/>
    <property type="match status" value="1"/>
</dbReference>
<name>E6LJ89_9FIRM</name>
<feature type="transmembrane region" description="Helical" evidence="6">
    <location>
        <begin position="139"/>
        <end position="159"/>
    </location>
</feature>
<dbReference type="InterPro" id="IPR019533">
    <property type="entry name" value="Peptidase_S26"/>
</dbReference>
<gene>
    <name evidence="8" type="ORF">HMPREF0381_0024</name>
</gene>
<evidence type="ECO:0000256" key="5">
    <source>
        <dbReference type="NCBIfam" id="TIGR02228"/>
    </source>
</evidence>
<keyword evidence="8" id="KW-0378">Hydrolase</keyword>
<keyword evidence="3 6" id="KW-1133">Transmembrane helix</keyword>
<evidence type="ECO:0000313" key="9">
    <source>
        <dbReference type="Proteomes" id="UP000003434"/>
    </source>
</evidence>
<dbReference type="eggNOG" id="COG0681">
    <property type="taxonomic scope" value="Bacteria"/>
</dbReference>
<dbReference type="CDD" id="cd06530">
    <property type="entry name" value="S26_SPase_I"/>
    <property type="match status" value="1"/>
</dbReference>
<evidence type="ECO:0000256" key="3">
    <source>
        <dbReference type="ARBA" id="ARBA00022989"/>
    </source>
</evidence>
<keyword evidence="4 6" id="KW-0472">Membrane</keyword>
<evidence type="ECO:0000256" key="6">
    <source>
        <dbReference type="SAM" id="Phobius"/>
    </source>
</evidence>
<dbReference type="AlphaFoldDB" id="E6LJ89"/>
<evidence type="ECO:0000256" key="4">
    <source>
        <dbReference type="ARBA" id="ARBA00023136"/>
    </source>
</evidence>
<feature type="transmembrane region" description="Helical" evidence="6">
    <location>
        <begin position="67"/>
        <end position="89"/>
    </location>
</feature>
<feature type="transmembrane region" description="Helical" evidence="6">
    <location>
        <begin position="219"/>
        <end position="238"/>
    </location>
</feature>
<dbReference type="GO" id="GO:0009003">
    <property type="term" value="F:signal peptidase activity"/>
    <property type="evidence" value="ECO:0007669"/>
    <property type="project" value="UniProtKB-EC"/>
</dbReference>
<evidence type="ECO:0000256" key="1">
    <source>
        <dbReference type="ARBA" id="ARBA00004370"/>
    </source>
</evidence>
<comment type="subcellular location">
    <subcellularLocation>
        <location evidence="1">Membrane</location>
    </subcellularLocation>
</comment>
<comment type="caution">
    <text evidence="8">The sequence shown here is derived from an EMBL/GenBank/DDBJ whole genome shotgun (WGS) entry which is preliminary data.</text>
</comment>
<feature type="domain" description="Peptidase S26" evidence="7">
    <location>
        <begin position="258"/>
        <end position="334"/>
    </location>
</feature>
<dbReference type="EMBL" id="AEPW01000001">
    <property type="protein sequence ID" value="EFU78023.1"/>
    <property type="molecule type" value="Genomic_DNA"/>
</dbReference>
<evidence type="ECO:0000313" key="8">
    <source>
        <dbReference type="EMBL" id="EFU78023.1"/>
    </source>
</evidence>
<dbReference type="NCBIfam" id="TIGR02228">
    <property type="entry name" value="sigpep_I_arch"/>
    <property type="match status" value="1"/>
</dbReference>
<dbReference type="RefSeq" id="WP_008749797.1">
    <property type="nucleotide sequence ID" value="NZ_GL622296.1"/>
</dbReference>
<accession>E6LJ89</accession>
<dbReference type="InterPro" id="IPR001733">
    <property type="entry name" value="Peptidase_S26B"/>
</dbReference>
<dbReference type="PRINTS" id="PR00728">
    <property type="entry name" value="SIGNALPTASE"/>
</dbReference>
<dbReference type="HOGENOM" id="CLU_058609_0_0_9"/>
<evidence type="ECO:0000256" key="2">
    <source>
        <dbReference type="ARBA" id="ARBA00022692"/>
    </source>
</evidence>
<feature type="transmembrane region" description="Helical" evidence="6">
    <location>
        <begin position="258"/>
        <end position="279"/>
    </location>
</feature>
<feature type="transmembrane region" description="Helical" evidence="6">
    <location>
        <begin position="41"/>
        <end position="60"/>
    </location>
</feature>
<reference evidence="8 9" key="1">
    <citation type="submission" date="2010-12" db="EMBL/GenBank/DDBJ databases">
        <authorList>
            <person name="Muzny D."/>
            <person name="Qin X."/>
            <person name="Deng J."/>
            <person name="Jiang H."/>
            <person name="Liu Y."/>
            <person name="Qu J."/>
            <person name="Song X.-Z."/>
            <person name="Zhang L."/>
            <person name="Thornton R."/>
            <person name="Coyle M."/>
            <person name="Francisco L."/>
            <person name="Jackson L."/>
            <person name="Javaid M."/>
            <person name="Korchina V."/>
            <person name="Kovar C."/>
            <person name="Mata R."/>
            <person name="Mathew T."/>
            <person name="Ngo R."/>
            <person name="Nguyen L."/>
            <person name="Nguyen N."/>
            <person name="Okwuonu G."/>
            <person name="Ongeri F."/>
            <person name="Pham C."/>
            <person name="Simmons D."/>
            <person name="Wilczek-Boney K."/>
            <person name="Hale W."/>
            <person name="Jakkamsetti A."/>
            <person name="Pham P."/>
            <person name="Ruth R."/>
            <person name="San Lucas F."/>
            <person name="Warren J."/>
            <person name="Zhang J."/>
            <person name="Zhao Z."/>
            <person name="Zhou C."/>
            <person name="Zhu D."/>
            <person name="Lee S."/>
            <person name="Bess C."/>
            <person name="Blankenburg K."/>
            <person name="Forbes L."/>
            <person name="Fu Q."/>
            <person name="Gubbala S."/>
            <person name="Hirani K."/>
            <person name="Jayaseelan J.C."/>
            <person name="Lara F."/>
            <person name="Munidasa M."/>
            <person name="Palculict T."/>
            <person name="Patil S."/>
            <person name="Pu L.-L."/>
            <person name="Saada N."/>
            <person name="Tang L."/>
            <person name="Weissenberger G."/>
            <person name="Zhu Y."/>
            <person name="Hemphill L."/>
            <person name="Shang Y."/>
            <person name="Youmans B."/>
            <person name="Ayvaz T."/>
            <person name="Ross M."/>
            <person name="Santibanez J."/>
            <person name="Aqrawi P."/>
            <person name="Gross S."/>
            <person name="Joshi V."/>
            <person name="Fowler G."/>
            <person name="Nazareth L."/>
            <person name="Reid J."/>
            <person name="Worley K."/>
            <person name="Petrosino J."/>
            <person name="Highlander S."/>
            <person name="Gibbs R."/>
        </authorList>
    </citation>
    <scope>NUCLEOTIDE SEQUENCE [LARGE SCALE GENOMIC DNA]</scope>
    <source>
        <strain evidence="8 9">DSM 3986</strain>
    </source>
</reference>
<dbReference type="Proteomes" id="UP000003434">
    <property type="component" value="Unassembled WGS sequence"/>
</dbReference>
<dbReference type="EC" id="3.4.21.89" evidence="5"/>
<dbReference type="GO" id="GO:0004252">
    <property type="term" value="F:serine-type endopeptidase activity"/>
    <property type="evidence" value="ECO:0007669"/>
    <property type="project" value="UniProtKB-UniRule"/>
</dbReference>
<feature type="transmembrane region" description="Helical" evidence="6">
    <location>
        <begin position="183"/>
        <end position="207"/>
    </location>
</feature>